<protein>
    <submittedName>
        <fullName evidence="1">Uncharacterized protein</fullName>
    </submittedName>
</protein>
<reference evidence="1" key="1">
    <citation type="submission" date="2023-08" db="EMBL/GenBank/DDBJ databases">
        <authorList>
            <person name="Messyasz A."/>
            <person name="Mannisto M.K."/>
            <person name="Kerkhof L.J."/>
            <person name="Haggblom M."/>
        </authorList>
    </citation>
    <scope>NUCLEOTIDE SEQUENCE</scope>
    <source>
        <strain evidence="1">M8UP23</strain>
    </source>
</reference>
<gene>
    <name evidence="1" type="ORF">RBB75_00045</name>
</gene>
<dbReference type="EMBL" id="CP132932">
    <property type="protein sequence ID" value="XCB26735.1"/>
    <property type="molecule type" value="Genomic_DNA"/>
</dbReference>
<organism evidence="1">
    <name type="scientific">Tunturiibacter empetritectus</name>
    <dbReference type="NCBI Taxonomy" id="3069691"/>
    <lineage>
        <taxon>Bacteria</taxon>
        <taxon>Pseudomonadati</taxon>
        <taxon>Acidobacteriota</taxon>
        <taxon>Terriglobia</taxon>
        <taxon>Terriglobales</taxon>
        <taxon>Acidobacteriaceae</taxon>
        <taxon>Tunturiibacter</taxon>
    </lineage>
</organism>
<name>A0AAU7ZD67_9BACT</name>
<accession>A0AAU7ZD67</accession>
<dbReference type="RefSeq" id="WP_353069153.1">
    <property type="nucleotide sequence ID" value="NZ_CP132932.1"/>
</dbReference>
<evidence type="ECO:0000313" key="1">
    <source>
        <dbReference type="EMBL" id="XCB26735.1"/>
    </source>
</evidence>
<dbReference type="KEGG" id="temp:RBB75_00045"/>
<reference evidence="1" key="2">
    <citation type="journal article" date="2024" name="Environ. Microbiol.">
        <title>Genome analysis and description of Tunturibacter gen. nov. expands the diversity of Terriglobia in tundra soils.</title>
        <authorList>
            <person name="Messyasz A."/>
            <person name="Mannisto M.K."/>
            <person name="Kerkhof L.J."/>
            <person name="Haggblom M.M."/>
        </authorList>
    </citation>
    <scope>NUCLEOTIDE SEQUENCE</scope>
    <source>
        <strain evidence="1">M8UP23</strain>
    </source>
</reference>
<proteinExistence type="predicted"/>
<sequence>MNRAITNLETKTTRRTVLGGVLASAVASMVPSKVFAEVVDSGADGSALGLNSKKANLYAFPGVHPETTVIAATWPIRLNRFDCSAQKESQVTIHAGARRWDVELPGGPVEAALLEQQGCRIFAGSVATQSGTDGVVLKAVIIEIPKKVLTGSGAMDIWAERVLHTGQRQRVGSPFIAALVAEQAGLARSYHNLSPSDDRAMLMEDIVKAIASKSRKSGMAGDPDAYARRVASRLLPDVLHYDPQWPSGFTFAAQNGRHPEEVSDLVVDTILNGSPALGSPKADVHLQEPFPFFSRRDSVA</sequence>
<dbReference type="AlphaFoldDB" id="A0AAU7ZD67"/>